<dbReference type="Pfam" id="PF26571">
    <property type="entry name" value="VldE"/>
    <property type="match status" value="1"/>
</dbReference>
<dbReference type="eggNOG" id="COG3103">
    <property type="taxonomic scope" value="Bacteria"/>
</dbReference>
<accession>F5XK13</accession>
<dbReference type="STRING" id="1032480.MLP_04950"/>
<dbReference type="Gene3D" id="2.30.30.40">
    <property type="entry name" value="SH3 Domains"/>
    <property type="match status" value="1"/>
</dbReference>
<protein>
    <recommendedName>
        <fullName evidence="3">ARB-07466-like C-terminal domain-containing protein</fullName>
    </recommendedName>
</protein>
<dbReference type="AlphaFoldDB" id="F5XK13"/>
<dbReference type="Proteomes" id="UP000007947">
    <property type="component" value="Chromosome"/>
</dbReference>
<gene>
    <name evidence="4" type="ordered locus">MLP_04950</name>
</gene>
<name>F5XK13_MICPN</name>
<evidence type="ECO:0000256" key="2">
    <source>
        <dbReference type="SAM" id="MobiDB-lite"/>
    </source>
</evidence>
<organism evidence="4 5">
    <name type="scientific">Microlunatus phosphovorus (strain ATCC 700054 / DSM 10555 / JCM 9379 / NBRC 101784 / NCIMB 13414 / VKM Ac-1990 / NM-1)</name>
    <dbReference type="NCBI Taxonomy" id="1032480"/>
    <lineage>
        <taxon>Bacteria</taxon>
        <taxon>Bacillati</taxon>
        <taxon>Actinomycetota</taxon>
        <taxon>Actinomycetes</taxon>
        <taxon>Propionibacteriales</taxon>
        <taxon>Propionibacteriaceae</taxon>
        <taxon>Microlunatus</taxon>
    </lineage>
</organism>
<keyword evidence="1" id="KW-0175">Coiled coil</keyword>
<sequence>MRVQPRRALKTPFGVRAARVAGPAVVAGALITTAAVSAWPNPSLASVPVEDIPLASASPSATVPAAESQRGDRAVRADRSRIRAALTEADEKVLMLEAASKKAAAEARKAAAERRTKELRESIIGSRYTTAALKVRTKPAKNAKSVDVIDSAKKIKVTGTVEKGYRQIVVDGKARWVTNEYLSKKKPSADSAAGVSGAACSKSSGIESGLVSNAKLVYRAICAAFPEVSSYGGRRASNDFHGTGQAVDAMISDSAAGWRLANWVRAHASELGVSEVIYSQKIWTVQRSGEGWRGMSDRGSATANHYDHVHVSVY</sequence>
<dbReference type="EMBL" id="AP012204">
    <property type="protein sequence ID" value="BAK33509.1"/>
    <property type="molecule type" value="Genomic_DNA"/>
</dbReference>
<evidence type="ECO:0000313" key="5">
    <source>
        <dbReference type="Proteomes" id="UP000007947"/>
    </source>
</evidence>
<dbReference type="OrthoDB" id="2989771at2"/>
<proteinExistence type="predicted"/>
<evidence type="ECO:0000313" key="4">
    <source>
        <dbReference type="EMBL" id="BAK33509.1"/>
    </source>
</evidence>
<dbReference type="RefSeq" id="WP_013861398.1">
    <property type="nucleotide sequence ID" value="NC_015635.1"/>
</dbReference>
<feature type="coiled-coil region" evidence="1">
    <location>
        <begin position="95"/>
        <end position="122"/>
    </location>
</feature>
<keyword evidence="5" id="KW-1185">Reference proteome</keyword>
<evidence type="ECO:0000256" key="1">
    <source>
        <dbReference type="SAM" id="Coils"/>
    </source>
</evidence>
<reference evidence="4 5" key="1">
    <citation type="submission" date="2011-05" db="EMBL/GenBank/DDBJ databases">
        <title>Whole genome sequence of Microlunatus phosphovorus NM-1.</title>
        <authorList>
            <person name="Hosoyama A."/>
            <person name="Sasaki K."/>
            <person name="Harada T."/>
            <person name="Igarashi R."/>
            <person name="Kawakoshi A."/>
            <person name="Sasagawa M."/>
            <person name="Fukada J."/>
            <person name="Nakamura S."/>
            <person name="Katano Y."/>
            <person name="Hanada S."/>
            <person name="Kamagata Y."/>
            <person name="Nakamura N."/>
            <person name="Yamazaki S."/>
            <person name="Fujita N."/>
        </authorList>
    </citation>
    <scope>NUCLEOTIDE SEQUENCE [LARGE SCALE GENOMIC DNA]</scope>
    <source>
        <strain evidence="5">ATCC 700054 / DSM 10555 / JCM 9379 / NBRC 101784 / NCIMB 13414 / VKM Ac-1990 / NM-1</strain>
    </source>
</reference>
<feature type="region of interest" description="Disordered" evidence="2">
    <location>
        <begin position="57"/>
        <end position="76"/>
    </location>
</feature>
<feature type="domain" description="ARB-07466-like C-terminal" evidence="3">
    <location>
        <begin position="204"/>
        <end position="306"/>
    </location>
</feature>
<dbReference type="HOGENOM" id="CLU_060938_0_0_11"/>
<feature type="compositionally biased region" description="Low complexity" evidence="2">
    <location>
        <begin position="57"/>
        <end position="66"/>
    </location>
</feature>
<dbReference type="KEGG" id="mph:MLP_04950"/>
<dbReference type="InterPro" id="IPR058593">
    <property type="entry name" value="ARB_07466-like_C"/>
</dbReference>
<evidence type="ECO:0000259" key="3">
    <source>
        <dbReference type="Pfam" id="PF26571"/>
    </source>
</evidence>